<dbReference type="InterPro" id="IPR029753">
    <property type="entry name" value="D-isomer_DH_CS"/>
</dbReference>
<dbReference type="InterPro" id="IPR006139">
    <property type="entry name" value="D-isomer_2_OHA_DH_cat_dom"/>
</dbReference>
<accession>A0A067MVV4</accession>
<dbReference type="Proteomes" id="UP000027195">
    <property type="component" value="Unassembled WGS sequence"/>
</dbReference>
<dbReference type="InterPro" id="IPR029752">
    <property type="entry name" value="D-isomer_DH_CS1"/>
</dbReference>
<dbReference type="HOGENOM" id="CLU_019796_1_1_1"/>
<reference evidence="8" key="1">
    <citation type="journal article" date="2014" name="Proc. Natl. Acad. Sci. U.S.A.">
        <title>Extensive sampling of basidiomycete genomes demonstrates inadequacy of the white-rot/brown-rot paradigm for wood decay fungi.</title>
        <authorList>
            <person name="Riley R."/>
            <person name="Salamov A.A."/>
            <person name="Brown D.W."/>
            <person name="Nagy L.G."/>
            <person name="Floudas D."/>
            <person name="Held B.W."/>
            <person name="Levasseur A."/>
            <person name="Lombard V."/>
            <person name="Morin E."/>
            <person name="Otillar R."/>
            <person name="Lindquist E.A."/>
            <person name="Sun H."/>
            <person name="LaButti K.M."/>
            <person name="Schmutz J."/>
            <person name="Jabbour D."/>
            <person name="Luo H."/>
            <person name="Baker S.E."/>
            <person name="Pisabarro A.G."/>
            <person name="Walton J.D."/>
            <person name="Blanchette R.A."/>
            <person name="Henrissat B."/>
            <person name="Martin F."/>
            <person name="Cullen D."/>
            <person name="Hibbett D.S."/>
            <person name="Grigoriev I.V."/>
        </authorList>
    </citation>
    <scope>NUCLEOTIDE SEQUENCE [LARGE SCALE GENOMIC DNA]</scope>
    <source>
        <strain evidence="8">FD-172 SS1</strain>
    </source>
</reference>
<evidence type="ECO:0000256" key="2">
    <source>
        <dbReference type="ARBA" id="ARBA00023002"/>
    </source>
</evidence>
<dbReference type="SUPFAM" id="SSF52283">
    <property type="entry name" value="Formate/glycerate dehydrogenase catalytic domain-like"/>
    <property type="match status" value="1"/>
</dbReference>
<dbReference type="SUPFAM" id="SSF51735">
    <property type="entry name" value="NAD(P)-binding Rossmann-fold domains"/>
    <property type="match status" value="1"/>
</dbReference>
<evidence type="ECO:0000313" key="7">
    <source>
        <dbReference type="EMBL" id="KDQ18805.1"/>
    </source>
</evidence>
<dbReference type="InterPro" id="IPR036291">
    <property type="entry name" value="NAD(P)-bd_dom_sf"/>
</dbReference>
<evidence type="ECO:0000313" key="8">
    <source>
        <dbReference type="Proteomes" id="UP000027195"/>
    </source>
</evidence>
<evidence type="ECO:0008006" key="9">
    <source>
        <dbReference type="Google" id="ProtNLM"/>
    </source>
</evidence>
<dbReference type="PROSITE" id="PS00671">
    <property type="entry name" value="D_2_HYDROXYACID_DH_3"/>
    <property type="match status" value="1"/>
</dbReference>
<dbReference type="InterPro" id="IPR006140">
    <property type="entry name" value="D-isomer_DH_NAD-bd"/>
</dbReference>
<evidence type="ECO:0000256" key="4">
    <source>
        <dbReference type="RuleBase" id="RU003719"/>
    </source>
</evidence>
<dbReference type="OrthoDB" id="298012at2759"/>
<dbReference type="Pfam" id="PF00389">
    <property type="entry name" value="2-Hacid_dh"/>
    <property type="match status" value="1"/>
</dbReference>
<name>A0A067MVV4_BOTB1</name>
<feature type="domain" description="D-isomer specific 2-hydroxyacid dehydrogenase NAD-binding" evidence="6">
    <location>
        <begin position="112"/>
        <end position="302"/>
    </location>
</feature>
<dbReference type="STRING" id="930990.A0A067MVV4"/>
<keyword evidence="2 4" id="KW-0560">Oxidoreductase</keyword>
<dbReference type="PROSITE" id="PS00065">
    <property type="entry name" value="D_2_HYDROXYACID_DH_1"/>
    <property type="match status" value="1"/>
</dbReference>
<comment type="similarity">
    <text evidence="1 4">Belongs to the D-isomer specific 2-hydroxyacid dehydrogenase family.</text>
</comment>
<dbReference type="PANTHER" id="PTHR43026:SF1">
    <property type="entry name" value="2-HYDROXYACID DEHYDROGENASE HOMOLOG 1-RELATED"/>
    <property type="match status" value="1"/>
</dbReference>
<dbReference type="InterPro" id="IPR058205">
    <property type="entry name" value="D-LDH-like"/>
</dbReference>
<dbReference type="FunCoup" id="A0A067MVV4">
    <property type="interactions" value="27"/>
</dbReference>
<sequence length="336" mass="36442">MKVAFFSVKRYDIDAFSPVIPHASIGVEPTYLESRLKVTSAILATGHDAVCVFVNDTVDKATLEELSALGVKYVALRCAGYNNVDVNAARSLGITVVRVPSYSPEAVAEFTVGMIMTVVRKFHKAFNRVREGNFLLDGLAGFNLYQKTVGIIGTGQIGLVVGRILSKGFACNVIAFDPYPNVARAGEYGITYVAGLDELFAKSDIVSLHCPLNEGSRHLVNEHTLGLMKEGSILINTSRGGLIDTDALIVALKRDKLAAVALDVYDGEGEYFFKDSSAKVIHDDRLSRLISFHHVFITGHQAFLTKEALRAIASTTLENLATLERGEVCANQVEAN</sequence>
<protein>
    <recommendedName>
        <fullName evidence="9">D-lactate dehydrogenase</fullName>
    </recommendedName>
</protein>
<dbReference type="CDD" id="cd12183">
    <property type="entry name" value="LDH_like_2"/>
    <property type="match status" value="1"/>
</dbReference>
<proteinExistence type="inferred from homology"/>
<dbReference type="PROSITE" id="PS00670">
    <property type="entry name" value="D_2_HYDROXYACID_DH_2"/>
    <property type="match status" value="1"/>
</dbReference>
<dbReference type="AlphaFoldDB" id="A0A067MVV4"/>
<dbReference type="PANTHER" id="PTHR43026">
    <property type="entry name" value="2-HYDROXYACID DEHYDROGENASE HOMOLOG 1-RELATED"/>
    <property type="match status" value="1"/>
</dbReference>
<dbReference type="EMBL" id="KL198020">
    <property type="protein sequence ID" value="KDQ18805.1"/>
    <property type="molecule type" value="Genomic_DNA"/>
</dbReference>
<evidence type="ECO:0000259" key="5">
    <source>
        <dbReference type="Pfam" id="PF00389"/>
    </source>
</evidence>
<organism evidence="7 8">
    <name type="scientific">Botryobasidium botryosum (strain FD-172 SS1)</name>
    <dbReference type="NCBI Taxonomy" id="930990"/>
    <lineage>
        <taxon>Eukaryota</taxon>
        <taxon>Fungi</taxon>
        <taxon>Dikarya</taxon>
        <taxon>Basidiomycota</taxon>
        <taxon>Agaricomycotina</taxon>
        <taxon>Agaricomycetes</taxon>
        <taxon>Cantharellales</taxon>
        <taxon>Botryobasidiaceae</taxon>
        <taxon>Botryobasidium</taxon>
    </lineage>
</organism>
<keyword evidence="3" id="KW-0520">NAD</keyword>
<dbReference type="GO" id="GO:0008720">
    <property type="term" value="F:D-lactate dehydrogenase (NAD+) activity"/>
    <property type="evidence" value="ECO:0007669"/>
    <property type="project" value="TreeGrafter"/>
</dbReference>
<dbReference type="Pfam" id="PF02826">
    <property type="entry name" value="2-Hacid_dh_C"/>
    <property type="match status" value="1"/>
</dbReference>
<keyword evidence="8" id="KW-1185">Reference proteome</keyword>
<evidence type="ECO:0000256" key="1">
    <source>
        <dbReference type="ARBA" id="ARBA00005854"/>
    </source>
</evidence>
<dbReference type="Gene3D" id="3.40.50.720">
    <property type="entry name" value="NAD(P)-binding Rossmann-like Domain"/>
    <property type="match status" value="2"/>
</dbReference>
<evidence type="ECO:0000256" key="3">
    <source>
        <dbReference type="ARBA" id="ARBA00023027"/>
    </source>
</evidence>
<dbReference type="InParanoid" id="A0A067MVV4"/>
<gene>
    <name evidence="7" type="ORF">BOTBODRAFT_28307</name>
</gene>
<feature type="domain" description="D-isomer specific 2-hydroxyacid dehydrogenase catalytic" evidence="5">
    <location>
        <begin position="27"/>
        <end position="333"/>
    </location>
</feature>
<evidence type="ECO:0000259" key="6">
    <source>
        <dbReference type="Pfam" id="PF02826"/>
    </source>
</evidence>
<dbReference type="GO" id="GO:0051287">
    <property type="term" value="F:NAD binding"/>
    <property type="evidence" value="ECO:0007669"/>
    <property type="project" value="InterPro"/>
</dbReference>